<dbReference type="Gene3D" id="3.40.50.300">
    <property type="entry name" value="P-loop containing nucleotide triphosphate hydrolases"/>
    <property type="match status" value="1"/>
</dbReference>
<sequence length="441" mass="46293">MSVAERALSSVPSGAPLAVRMRPLTLGEVVGQQHLLGPGAPLRRMVEGSGAASVLLYGPPGTGKTTLASLISGATGRRFEALSALSAGVKEVRGVIELARRRLLNGEQTVLFIDEVHRFSKTQQDALLAAVENRIVLLVGATTENPSFSVVSALLSRSLVLQLQSLTAADVQELLERAVADERGFGGAITIDDDAMEHLVRLAAGDARRALTALEAAAGAALDTAGDASGPVVLDLATVEASVDKAAVRYDRAGDQHYDVISAFIKSIRGSDVDAALHYLARMLTAGEDPRFIARRLVVHASEDIGMADPMALQTATAAAQAVQLIGMPEARLALAQATIHLATAPKSGAVIAALGAAMADVAAGKSGLVPPHLRDGHYKGAEQLGNAVGYKYPHDTRDGVLRQQYPPDDLVGVDYYQPTAHGNEREIADRVSKLRRIVRG</sequence>
<reference evidence="6" key="1">
    <citation type="journal article" date="2022" name="Environ. Microbiol.">
        <title>Functional analysis, diversity, and distribution of carbendazim hydrolases MheI and CbmA, responsible for the initial step in carbendazim degradation.</title>
        <authorList>
            <person name="Zhang M."/>
            <person name="Bai X."/>
            <person name="Li Q."/>
            <person name="Zhang L."/>
            <person name="Zhu Q."/>
            <person name="Gao S."/>
            <person name="Ke Z."/>
            <person name="Jiang M."/>
            <person name="Hu J."/>
            <person name="Qiu J."/>
            <person name="Hong Q."/>
        </authorList>
    </citation>
    <scope>NUCLEOTIDE SEQUENCE [LARGE SCALE GENOMIC DNA]</scope>
    <source>
        <strain evidence="6">djl-6</strain>
    </source>
</reference>
<evidence type="ECO:0000256" key="3">
    <source>
        <dbReference type="ARBA" id="ARBA00022840"/>
    </source>
</evidence>
<evidence type="ECO:0000256" key="1">
    <source>
        <dbReference type="ARBA" id="ARBA00008959"/>
    </source>
</evidence>
<dbReference type="Gene3D" id="1.10.3710.10">
    <property type="entry name" value="DNA polymerase III clamp loader subunits, C-terminal domain"/>
    <property type="match status" value="1"/>
</dbReference>
<dbReference type="GO" id="GO:0017116">
    <property type="term" value="F:single-stranded DNA helicase activity"/>
    <property type="evidence" value="ECO:0007669"/>
    <property type="project" value="TreeGrafter"/>
</dbReference>
<dbReference type="CDD" id="cd00009">
    <property type="entry name" value="AAA"/>
    <property type="match status" value="1"/>
</dbReference>
<protein>
    <submittedName>
        <fullName evidence="5">Replication-associated recombination protein A</fullName>
    </submittedName>
</protein>
<dbReference type="SMART" id="SM00382">
    <property type="entry name" value="AAA"/>
    <property type="match status" value="1"/>
</dbReference>
<dbReference type="GO" id="GO:0006261">
    <property type="term" value="P:DNA-templated DNA replication"/>
    <property type="evidence" value="ECO:0007669"/>
    <property type="project" value="TreeGrafter"/>
</dbReference>
<organism evidence="5 6">
    <name type="scientific">Rhodococcus qingshengii JCM 15477</name>
    <dbReference type="NCBI Taxonomy" id="1303681"/>
    <lineage>
        <taxon>Bacteria</taxon>
        <taxon>Bacillati</taxon>
        <taxon>Actinomycetota</taxon>
        <taxon>Actinomycetes</taxon>
        <taxon>Mycobacteriales</taxon>
        <taxon>Nocardiaceae</taxon>
        <taxon>Rhodococcus</taxon>
        <taxon>Rhodococcus erythropolis group</taxon>
    </lineage>
</organism>
<dbReference type="Gene3D" id="1.20.272.10">
    <property type="match status" value="1"/>
</dbReference>
<name>A0AB38RLT3_RHOSG</name>
<dbReference type="SUPFAM" id="SSF48019">
    <property type="entry name" value="post-AAA+ oligomerization domain-like"/>
    <property type="match status" value="1"/>
</dbReference>
<keyword evidence="3" id="KW-0067">ATP-binding</keyword>
<gene>
    <name evidence="5" type="ORF">M0639_13910</name>
</gene>
<dbReference type="FunFam" id="3.40.50.300:FF:000345">
    <property type="entry name" value="AAA family ATPase"/>
    <property type="match status" value="1"/>
</dbReference>
<dbReference type="Pfam" id="PF12002">
    <property type="entry name" value="MgsA_C"/>
    <property type="match status" value="1"/>
</dbReference>
<dbReference type="PANTHER" id="PTHR13779">
    <property type="entry name" value="WERNER HELICASE-INTERACTING PROTEIN 1 FAMILY MEMBER"/>
    <property type="match status" value="1"/>
</dbReference>
<dbReference type="PANTHER" id="PTHR13779:SF7">
    <property type="entry name" value="ATPASE WRNIP1"/>
    <property type="match status" value="1"/>
</dbReference>
<dbReference type="InterPro" id="IPR003593">
    <property type="entry name" value="AAA+_ATPase"/>
</dbReference>
<accession>A0AB38RLT3</accession>
<dbReference type="GO" id="GO:0000731">
    <property type="term" value="P:DNA synthesis involved in DNA repair"/>
    <property type="evidence" value="ECO:0007669"/>
    <property type="project" value="TreeGrafter"/>
</dbReference>
<feature type="domain" description="AAA+ ATPase" evidence="4">
    <location>
        <begin position="50"/>
        <end position="165"/>
    </location>
</feature>
<evidence type="ECO:0000313" key="6">
    <source>
        <dbReference type="Proteomes" id="UP000831484"/>
    </source>
</evidence>
<dbReference type="Pfam" id="PF00004">
    <property type="entry name" value="AAA"/>
    <property type="match status" value="1"/>
</dbReference>
<keyword evidence="2" id="KW-0547">Nucleotide-binding</keyword>
<dbReference type="InterPro" id="IPR051314">
    <property type="entry name" value="AAA_ATPase_RarA/MGS1/WRNIP1"/>
</dbReference>
<dbReference type="AlphaFoldDB" id="A0AB38RLT3"/>
<dbReference type="FunFam" id="1.10.3710.10:FF:000003">
    <property type="entry name" value="ATPase, AAA family protein"/>
    <property type="match status" value="1"/>
</dbReference>
<dbReference type="InterPro" id="IPR003959">
    <property type="entry name" value="ATPase_AAA_core"/>
</dbReference>
<keyword evidence="6" id="KW-1185">Reference proteome</keyword>
<dbReference type="Pfam" id="PF16193">
    <property type="entry name" value="AAA_assoc_2"/>
    <property type="match status" value="1"/>
</dbReference>
<dbReference type="CDD" id="cd18139">
    <property type="entry name" value="HLD_clamp_RarA"/>
    <property type="match status" value="1"/>
</dbReference>
<evidence type="ECO:0000256" key="2">
    <source>
        <dbReference type="ARBA" id="ARBA00022741"/>
    </source>
</evidence>
<dbReference type="EMBL" id="CP096563">
    <property type="protein sequence ID" value="UPU45981.1"/>
    <property type="molecule type" value="Genomic_DNA"/>
</dbReference>
<dbReference type="GO" id="GO:0005524">
    <property type="term" value="F:ATP binding"/>
    <property type="evidence" value="ECO:0007669"/>
    <property type="project" value="UniProtKB-KW"/>
</dbReference>
<dbReference type="Gene3D" id="1.10.8.60">
    <property type="match status" value="1"/>
</dbReference>
<proteinExistence type="inferred from homology"/>
<dbReference type="GO" id="GO:0003677">
    <property type="term" value="F:DNA binding"/>
    <property type="evidence" value="ECO:0007669"/>
    <property type="project" value="InterPro"/>
</dbReference>
<dbReference type="InterPro" id="IPR008921">
    <property type="entry name" value="DNA_pol3_clamp-load_cplx_C"/>
</dbReference>
<evidence type="ECO:0000313" key="5">
    <source>
        <dbReference type="EMBL" id="UPU45981.1"/>
    </source>
</evidence>
<dbReference type="InterPro" id="IPR021886">
    <property type="entry name" value="MgsA_C"/>
</dbReference>
<dbReference type="GO" id="GO:0016887">
    <property type="term" value="F:ATP hydrolysis activity"/>
    <property type="evidence" value="ECO:0007669"/>
    <property type="project" value="InterPro"/>
</dbReference>
<dbReference type="InterPro" id="IPR032423">
    <property type="entry name" value="AAA_assoc_2"/>
</dbReference>
<dbReference type="Proteomes" id="UP000831484">
    <property type="component" value="Chromosome"/>
</dbReference>
<dbReference type="SUPFAM" id="SSF52540">
    <property type="entry name" value="P-loop containing nucleoside triphosphate hydrolases"/>
    <property type="match status" value="1"/>
</dbReference>
<dbReference type="FunFam" id="1.20.272.10:FF:000001">
    <property type="entry name" value="Putative AAA family ATPase"/>
    <property type="match status" value="1"/>
</dbReference>
<comment type="similarity">
    <text evidence="1">Belongs to the AAA ATPase family. RarA/MGS1/WRNIP1 subfamily.</text>
</comment>
<evidence type="ECO:0000259" key="4">
    <source>
        <dbReference type="SMART" id="SM00382"/>
    </source>
</evidence>
<dbReference type="GO" id="GO:0008047">
    <property type="term" value="F:enzyme activator activity"/>
    <property type="evidence" value="ECO:0007669"/>
    <property type="project" value="TreeGrafter"/>
</dbReference>
<dbReference type="InterPro" id="IPR027417">
    <property type="entry name" value="P-loop_NTPase"/>
</dbReference>